<proteinExistence type="predicted"/>
<organism evidence="2 3">
    <name type="scientific">Riccia fluitans</name>
    <dbReference type="NCBI Taxonomy" id="41844"/>
    <lineage>
        <taxon>Eukaryota</taxon>
        <taxon>Viridiplantae</taxon>
        <taxon>Streptophyta</taxon>
        <taxon>Embryophyta</taxon>
        <taxon>Marchantiophyta</taxon>
        <taxon>Marchantiopsida</taxon>
        <taxon>Marchantiidae</taxon>
        <taxon>Marchantiales</taxon>
        <taxon>Ricciaceae</taxon>
        <taxon>Riccia</taxon>
    </lineage>
</organism>
<evidence type="ECO:0000313" key="3">
    <source>
        <dbReference type="Proteomes" id="UP001605036"/>
    </source>
</evidence>
<gene>
    <name evidence="2" type="ORF">R1flu_011207</name>
</gene>
<evidence type="ECO:0000313" key="2">
    <source>
        <dbReference type="EMBL" id="KAL2643620.1"/>
    </source>
</evidence>
<feature type="compositionally biased region" description="Polar residues" evidence="1">
    <location>
        <begin position="193"/>
        <end position="203"/>
    </location>
</feature>
<evidence type="ECO:0000256" key="1">
    <source>
        <dbReference type="SAM" id="MobiDB-lite"/>
    </source>
</evidence>
<protein>
    <submittedName>
        <fullName evidence="2">Uncharacterized protein</fullName>
    </submittedName>
</protein>
<name>A0ABD1Z762_9MARC</name>
<feature type="compositionally biased region" description="Basic and acidic residues" evidence="1">
    <location>
        <begin position="180"/>
        <end position="192"/>
    </location>
</feature>
<dbReference type="AlphaFoldDB" id="A0ABD1Z762"/>
<comment type="caution">
    <text evidence="2">The sequence shown here is derived from an EMBL/GenBank/DDBJ whole genome shotgun (WGS) entry which is preliminary data.</text>
</comment>
<keyword evidence="3" id="KW-1185">Reference proteome</keyword>
<feature type="region of interest" description="Disordered" evidence="1">
    <location>
        <begin position="1"/>
        <end position="21"/>
    </location>
</feature>
<accession>A0ABD1Z762</accession>
<dbReference type="Proteomes" id="UP001605036">
    <property type="component" value="Unassembled WGS sequence"/>
</dbReference>
<feature type="region of interest" description="Disordered" evidence="1">
    <location>
        <begin position="164"/>
        <end position="203"/>
    </location>
</feature>
<reference evidence="2 3" key="1">
    <citation type="submission" date="2024-09" db="EMBL/GenBank/DDBJ databases">
        <title>Chromosome-scale assembly of Riccia fluitans.</title>
        <authorList>
            <person name="Paukszto L."/>
            <person name="Sawicki J."/>
            <person name="Karawczyk K."/>
            <person name="Piernik-Szablinska J."/>
            <person name="Szczecinska M."/>
            <person name="Mazdziarz M."/>
        </authorList>
    </citation>
    <scope>NUCLEOTIDE SEQUENCE [LARGE SCALE GENOMIC DNA]</scope>
    <source>
        <strain evidence="2">Rf_01</strain>
        <tissue evidence="2">Aerial parts of the thallus</tissue>
    </source>
</reference>
<dbReference type="EMBL" id="JBHFFA010000002">
    <property type="protein sequence ID" value="KAL2643620.1"/>
    <property type="molecule type" value="Genomic_DNA"/>
</dbReference>
<sequence>MGGSSSFTGSQNFGTNAVSGYNPSGRGARYMSARVTPQHECWYLHQLAPGGRDGACMITTPEGSRETTWSNGAMLSYLTGLPRCTYGPREPTRTPIVRGRFLSANPNEWADCTWGRDPRPNRTRVAPREVASACTCLDFHSALAADQREVDGWTRLPTLRALSDSTQASARATTRARRYQRSEPKEEKHKNDSANWFTSQGNG</sequence>